<evidence type="ECO:0000313" key="3">
    <source>
        <dbReference type="EMBL" id="KAJ8468982.1"/>
    </source>
</evidence>
<organism evidence="3 4">
    <name type="scientific">Trametes cubensis</name>
    <dbReference type="NCBI Taxonomy" id="1111947"/>
    <lineage>
        <taxon>Eukaryota</taxon>
        <taxon>Fungi</taxon>
        <taxon>Dikarya</taxon>
        <taxon>Basidiomycota</taxon>
        <taxon>Agaricomycotina</taxon>
        <taxon>Agaricomycetes</taxon>
        <taxon>Polyporales</taxon>
        <taxon>Polyporaceae</taxon>
        <taxon>Trametes</taxon>
    </lineage>
</organism>
<reference evidence="3" key="1">
    <citation type="submission" date="2022-11" db="EMBL/GenBank/DDBJ databases">
        <title>Genome Sequence of Cubamyces cubensis.</title>
        <authorList>
            <person name="Buettner E."/>
        </authorList>
    </citation>
    <scope>NUCLEOTIDE SEQUENCE</scope>
    <source>
        <strain evidence="3">MPL-01</strain>
    </source>
</reference>
<feature type="compositionally biased region" description="Low complexity" evidence="1">
    <location>
        <begin position="784"/>
        <end position="806"/>
    </location>
</feature>
<evidence type="ECO:0000313" key="4">
    <source>
        <dbReference type="Proteomes" id="UP001215151"/>
    </source>
</evidence>
<dbReference type="InterPro" id="IPR011009">
    <property type="entry name" value="Kinase-like_dom_sf"/>
</dbReference>
<feature type="compositionally biased region" description="Basic residues" evidence="1">
    <location>
        <begin position="853"/>
        <end position="864"/>
    </location>
</feature>
<dbReference type="Pfam" id="PF17667">
    <property type="entry name" value="Pkinase_fungal"/>
    <property type="match status" value="1"/>
</dbReference>
<keyword evidence="4" id="KW-1185">Reference proteome</keyword>
<dbReference type="PANTHER" id="PTHR38248:SF2">
    <property type="entry name" value="FUNK1 11"/>
    <property type="match status" value="1"/>
</dbReference>
<comment type="caution">
    <text evidence="3">The sequence shown here is derived from an EMBL/GenBank/DDBJ whole genome shotgun (WGS) entry which is preliminary data.</text>
</comment>
<feature type="domain" description="Fungal-type protein kinase" evidence="2">
    <location>
        <begin position="233"/>
        <end position="612"/>
    </location>
</feature>
<dbReference type="EMBL" id="JAPEVG010000311">
    <property type="protein sequence ID" value="KAJ8468982.1"/>
    <property type="molecule type" value="Genomic_DNA"/>
</dbReference>
<sequence length="864" mass="97438">MDSVAATPSSTQTTEYGYDDYRKLGPWPVPLPDVYLSRNENSVQMYGFDPKDADSRYKRLAADTPNVTMGPMPVAAFMNQFLPALGSLVECMPSCEHAFDGIKAQNEHESDIYPILTSVCKLKGLNSIESPRCPGYAFRDTSTRADELEGRLGSIKPDIICYAERYLEEVKPHKNKGTNEWAAMTRIAYAETFIEVKTNQTDDHYVDPPANTDRNDHCFVWGKSARRLGKDADRLKQYLGQNVAYATDMCARQHRRFCFSVSVSGCWARLIRWDRSGAIVSEAFDYVANPELLCEFFWRFAHLSDEQRGYDTTVQPATSAEETLFRDAIVEHIWTQIDCSDPAVLREVLDTHYMPGYVTLVSIPSTNFTPHLLVSRPIVTPLFFAGRCTRAYWAVNPDPTAEKKVVLLKDTWRLDGRGAEKEGKVLRDLQAVGVPNIPRVLYDGDVMKGNSSGQPAVDRTECFSCLRKYQWPCRRPLLRVKLVKRVHYRLVLDVAGFQLLSLYGTHELLHSTYDAFRALVSAFQLGRRLHRDVHPGNIILYNTSDTPTNPRTGFLVDWDNSCAVNGKQHLEDVYRPSLQWQFVAMDLLQEVRLKPSHDIVHDMESMLYVILYCGLTRLPLTKPSDPLTFRNIMHNMFDIACEYEDRFTGGPGKRANSAARMYTSSIIWKSPEIGEWINTVCDMHTPTEGTPSAEGTPPSQRQKWTPAHLDLFWRSFLQRHARELPRNDRMDNIAEYEGLSGLAPGLLMKIPKHATIASCEELSKPIPAAGPSSAVLPQSSASQATIPSSPASRATAPPSSLPSAQSDMDGYSESSEETIGRHSPFITVGSTRYRPPTPGPSAEARQPELRRSTRERKRPRRYMS</sequence>
<dbReference type="Proteomes" id="UP001215151">
    <property type="component" value="Unassembled WGS sequence"/>
</dbReference>
<evidence type="ECO:0000256" key="1">
    <source>
        <dbReference type="SAM" id="MobiDB-lite"/>
    </source>
</evidence>
<dbReference type="PANTHER" id="PTHR38248">
    <property type="entry name" value="FUNK1 6"/>
    <property type="match status" value="1"/>
</dbReference>
<feature type="region of interest" description="Disordered" evidence="1">
    <location>
        <begin position="770"/>
        <end position="864"/>
    </location>
</feature>
<dbReference type="InterPro" id="IPR040976">
    <property type="entry name" value="Pkinase_fungal"/>
</dbReference>
<gene>
    <name evidence="3" type="ORF">ONZ51_g9290</name>
</gene>
<name>A0AAD7X7T8_9APHY</name>
<evidence type="ECO:0000259" key="2">
    <source>
        <dbReference type="Pfam" id="PF17667"/>
    </source>
</evidence>
<protein>
    <recommendedName>
        <fullName evidence="2">Fungal-type protein kinase domain-containing protein</fullName>
    </recommendedName>
</protein>
<accession>A0AAD7X7T8</accession>
<dbReference type="AlphaFoldDB" id="A0AAD7X7T8"/>
<dbReference type="SUPFAM" id="SSF56112">
    <property type="entry name" value="Protein kinase-like (PK-like)"/>
    <property type="match status" value="1"/>
</dbReference>
<proteinExistence type="predicted"/>